<organism evidence="3 4">
    <name type="scientific">Mucilaginibacter terrae</name>
    <dbReference type="NCBI Taxonomy" id="1955052"/>
    <lineage>
        <taxon>Bacteria</taxon>
        <taxon>Pseudomonadati</taxon>
        <taxon>Bacteroidota</taxon>
        <taxon>Sphingobacteriia</taxon>
        <taxon>Sphingobacteriales</taxon>
        <taxon>Sphingobacteriaceae</taxon>
        <taxon>Mucilaginibacter</taxon>
    </lineage>
</organism>
<evidence type="ECO:0000313" key="4">
    <source>
        <dbReference type="Proteomes" id="UP001258315"/>
    </source>
</evidence>
<keyword evidence="2" id="KW-0732">Signal</keyword>
<keyword evidence="4" id="KW-1185">Reference proteome</keyword>
<evidence type="ECO:0000256" key="2">
    <source>
        <dbReference type="SAM" id="SignalP"/>
    </source>
</evidence>
<name>A0ABU3GT40_9SPHI</name>
<reference evidence="4" key="1">
    <citation type="submission" date="2023-07" db="EMBL/GenBank/DDBJ databases">
        <title>Functional and genomic diversity of the sorghum phyllosphere microbiome.</title>
        <authorList>
            <person name="Shade A."/>
        </authorList>
    </citation>
    <scope>NUCLEOTIDE SEQUENCE [LARGE SCALE GENOMIC DNA]</scope>
    <source>
        <strain evidence="4">SORGH_AS_0422</strain>
    </source>
</reference>
<sequence length="102" mass="9965">MKKAILLLMLAGSVSAFQSCSSGAAGSAGADSVINNHDVPSNRDTSRTETSIGGATLLDYTASGGTTIPKGTPSARKTMAAPAAPATPAAAADTAKADTAKK</sequence>
<feature type="signal peptide" evidence="2">
    <location>
        <begin position="1"/>
        <end position="24"/>
    </location>
</feature>
<protein>
    <recommendedName>
        <fullName evidence="5">Coproporphyrinogen III oxidase</fullName>
    </recommendedName>
</protein>
<proteinExistence type="predicted"/>
<feature type="compositionally biased region" description="Low complexity" evidence="1">
    <location>
        <begin position="22"/>
        <end position="32"/>
    </location>
</feature>
<evidence type="ECO:0000256" key="1">
    <source>
        <dbReference type="SAM" id="MobiDB-lite"/>
    </source>
</evidence>
<accession>A0ABU3GT40</accession>
<dbReference type="PROSITE" id="PS51257">
    <property type="entry name" value="PROKAR_LIPOPROTEIN"/>
    <property type="match status" value="1"/>
</dbReference>
<dbReference type="Proteomes" id="UP001258315">
    <property type="component" value="Unassembled WGS sequence"/>
</dbReference>
<dbReference type="EMBL" id="JAVLVU010000001">
    <property type="protein sequence ID" value="MDT3401825.1"/>
    <property type="molecule type" value="Genomic_DNA"/>
</dbReference>
<evidence type="ECO:0000313" key="3">
    <source>
        <dbReference type="EMBL" id="MDT3401825.1"/>
    </source>
</evidence>
<gene>
    <name evidence="3" type="ORF">QE417_000897</name>
</gene>
<comment type="caution">
    <text evidence="3">The sequence shown here is derived from an EMBL/GenBank/DDBJ whole genome shotgun (WGS) entry which is preliminary data.</text>
</comment>
<feature type="region of interest" description="Disordered" evidence="1">
    <location>
        <begin position="22"/>
        <end position="102"/>
    </location>
</feature>
<feature type="compositionally biased region" description="Low complexity" evidence="1">
    <location>
        <begin position="80"/>
        <end position="94"/>
    </location>
</feature>
<feature type="chain" id="PRO_5046000339" description="Coproporphyrinogen III oxidase" evidence="2">
    <location>
        <begin position="25"/>
        <end position="102"/>
    </location>
</feature>
<evidence type="ECO:0008006" key="5">
    <source>
        <dbReference type="Google" id="ProtNLM"/>
    </source>
</evidence>
<dbReference type="RefSeq" id="WP_311947788.1">
    <property type="nucleotide sequence ID" value="NZ_JAVLVU010000001.1"/>
</dbReference>